<dbReference type="PANTHER" id="PTHR43630">
    <property type="entry name" value="POLY-BETA-1,6-N-ACETYL-D-GLUCOSAMINE SYNTHASE"/>
    <property type="match status" value="1"/>
</dbReference>
<dbReference type="InterPro" id="IPR001173">
    <property type="entry name" value="Glyco_trans_2-like"/>
</dbReference>
<dbReference type="InterPro" id="IPR029044">
    <property type="entry name" value="Nucleotide-diphossugar_trans"/>
</dbReference>
<dbReference type="SUPFAM" id="SSF53448">
    <property type="entry name" value="Nucleotide-diphospho-sugar transferases"/>
    <property type="match status" value="1"/>
</dbReference>
<keyword evidence="3" id="KW-1185">Reference proteome</keyword>
<evidence type="ECO:0000313" key="3">
    <source>
        <dbReference type="Proteomes" id="UP000008495"/>
    </source>
</evidence>
<dbReference type="Proteomes" id="UP000008495">
    <property type="component" value="Unassembled WGS sequence"/>
</dbReference>
<dbReference type="AlphaFoldDB" id="K6VRR9"/>
<evidence type="ECO:0000313" key="2">
    <source>
        <dbReference type="EMBL" id="GAB79454.1"/>
    </source>
</evidence>
<gene>
    <name evidence="2" type="ORF">AUCHE_26_00050</name>
</gene>
<dbReference type="EMBL" id="BAGZ01000026">
    <property type="protein sequence ID" value="GAB79454.1"/>
    <property type="molecule type" value="Genomic_DNA"/>
</dbReference>
<dbReference type="Pfam" id="PF00535">
    <property type="entry name" value="Glycos_transf_2"/>
    <property type="match status" value="1"/>
</dbReference>
<dbReference type="eggNOG" id="COG0463">
    <property type="taxonomic scope" value="Bacteria"/>
</dbReference>
<dbReference type="Gene3D" id="3.90.550.10">
    <property type="entry name" value="Spore Coat Polysaccharide Biosynthesis Protein SpsA, Chain A"/>
    <property type="match status" value="1"/>
</dbReference>
<dbReference type="OrthoDB" id="9815923at2"/>
<dbReference type="PANTHER" id="PTHR43630:SF2">
    <property type="entry name" value="GLYCOSYLTRANSFERASE"/>
    <property type="match status" value="1"/>
</dbReference>
<sequence length="355" mass="38777">MNGHPSDPASLAVVAIVRDEERCIARMLDSVQAVADEIVVVDTGSVDRTPRIAADHGARVLTHPWSSDFAEARNWALDHTRSYWRLIVDADEWLAEGAAALRAFAAGPPERVGLLEVLSSSESDGAAISRTDLSERLLPGDVRYRGAIHEQPVHALPVVPIAAALAHDGYEAAQREHKAERNESMLRAALDRRDDLYLRYQLGKELQAQGRHAEAAACYAAVLPQSKEAPWRHSLVARAVAVYGASGRFADLLALLDDELPRWHDSADVAFAAAGALLDLAVALPDQADELLPEIERLWQRCLRIGEHTPYPGSVPARGGHLAAGNLALLYDSLGEEKRAAEFHELHRQLQKGTR</sequence>
<dbReference type="InterPro" id="IPR011990">
    <property type="entry name" value="TPR-like_helical_dom_sf"/>
</dbReference>
<proteinExistence type="predicted"/>
<protein>
    <recommendedName>
        <fullName evidence="1">Glycosyltransferase 2-like domain-containing protein</fullName>
    </recommendedName>
</protein>
<organism evidence="2 3">
    <name type="scientific">Austwickia chelonae NBRC 105200</name>
    <dbReference type="NCBI Taxonomy" id="1184607"/>
    <lineage>
        <taxon>Bacteria</taxon>
        <taxon>Bacillati</taxon>
        <taxon>Actinomycetota</taxon>
        <taxon>Actinomycetes</taxon>
        <taxon>Micrococcales</taxon>
        <taxon>Dermatophilaceae</taxon>
        <taxon>Austwickia</taxon>
    </lineage>
</organism>
<dbReference type="Gene3D" id="1.25.40.10">
    <property type="entry name" value="Tetratricopeptide repeat domain"/>
    <property type="match status" value="1"/>
</dbReference>
<dbReference type="STRING" id="100225.SAMN05421595_0219"/>
<feature type="domain" description="Glycosyltransferase 2-like" evidence="1">
    <location>
        <begin position="13"/>
        <end position="97"/>
    </location>
</feature>
<accession>K6VRR9</accession>
<reference evidence="2 3" key="1">
    <citation type="submission" date="2012-08" db="EMBL/GenBank/DDBJ databases">
        <title>Whole genome shotgun sequence of Austwickia chelonae NBRC 105200.</title>
        <authorList>
            <person name="Yoshida I."/>
            <person name="Hosoyama A."/>
            <person name="Tsuchikane K."/>
            <person name="Katsumata H."/>
            <person name="Ando Y."/>
            <person name="Ohji S."/>
            <person name="Hamada M."/>
            <person name="Tamura T."/>
            <person name="Yamazoe A."/>
            <person name="Yamazaki S."/>
            <person name="Fujita N."/>
        </authorList>
    </citation>
    <scope>NUCLEOTIDE SEQUENCE [LARGE SCALE GENOMIC DNA]</scope>
    <source>
        <strain evidence="2 3">NBRC 105200</strain>
    </source>
</reference>
<name>K6VRR9_9MICO</name>
<comment type="caution">
    <text evidence="2">The sequence shown here is derived from an EMBL/GenBank/DDBJ whole genome shotgun (WGS) entry which is preliminary data.</text>
</comment>
<dbReference type="RefSeq" id="WP_006504212.1">
    <property type="nucleotide sequence ID" value="NZ_BAGZ01000026.1"/>
</dbReference>
<evidence type="ECO:0000259" key="1">
    <source>
        <dbReference type="Pfam" id="PF00535"/>
    </source>
</evidence>